<dbReference type="Pfam" id="PF05960">
    <property type="entry name" value="DUF885"/>
    <property type="match status" value="1"/>
</dbReference>
<gene>
    <name evidence="1" type="ORF">Q2100_25450</name>
</gene>
<protein>
    <submittedName>
        <fullName evidence="1">DUF885 family protein</fullName>
    </submittedName>
</protein>
<proteinExistence type="predicted"/>
<accession>A0ABT8UMS4</accession>
<comment type="caution">
    <text evidence="1">The sequence shown here is derived from an EMBL/GenBank/DDBJ whole genome shotgun (WGS) entry which is preliminary data.</text>
</comment>
<reference evidence="1" key="1">
    <citation type="submission" date="2023-07" db="EMBL/GenBank/DDBJ databases">
        <title>Mycolicibacterium sp. nov., a novel bacterial species.</title>
        <authorList>
            <person name="Cao Y."/>
        </authorList>
    </citation>
    <scope>NUCLEOTIDE SEQUENCE</scope>
    <source>
        <strain evidence="1">KC 300</strain>
    </source>
</reference>
<organism evidence="1 2">
    <name type="scientific">Mycolicibacterium arseniciresistens</name>
    <dbReference type="NCBI Taxonomy" id="3062257"/>
    <lineage>
        <taxon>Bacteria</taxon>
        <taxon>Bacillati</taxon>
        <taxon>Actinomycetota</taxon>
        <taxon>Actinomycetes</taxon>
        <taxon>Mycobacteriales</taxon>
        <taxon>Mycobacteriaceae</taxon>
        <taxon>Mycolicibacterium</taxon>
    </lineage>
</organism>
<name>A0ABT8UMS4_9MYCO</name>
<keyword evidence="2" id="KW-1185">Reference proteome</keyword>
<evidence type="ECO:0000313" key="2">
    <source>
        <dbReference type="Proteomes" id="UP001168823"/>
    </source>
</evidence>
<evidence type="ECO:0000313" key="1">
    <source>
        <dbReference type="EMBL" id="MDO3639112.1"/>
    </source>
</evidence>
<feature type="non-terminal residue" evidence="1">
    <location>
        <position position="150"/>
    </location>
</feature>
<dbReference type="RefSeq" id="WP_302916293.1">
    <property type="nucleotide sequence ID" value="NZ_JAUMSQ010000280.1"/>
</dbReference>
<dbReference type="Proteomes" id="UP001168823">
    <property type="component" value="Unassembled WGS sequence"/>
</dbReference>
<dbReference type="EMBL" id="JAUMSQ010000280">
    <property type="protein sequence ID" value="MDO3639112.1"/>
    <property type="molecule type" value="Genomic_DNA"/>
</dbReference>
<dbReference type="InterPro" id="IPR010281">
    <property type="entry name" value="DUF885"/>
</dbReference>
<sequence length="150" mass="16017">MGRAATAVDTVAERYLDTVAALDPCAATEMGIVGHDDDITDYSPDGVTARAEAARAALRELDGATPVDETDRVTVAAMRERLGVLIDLNDAGLDLGELNVIASPLQSMRDVFDLMATDTEDDWVLIARRLARLPDRVAGYAQALRTAAES</sequence>